<keyword evidence="3 5" id="KW-1133">Transmembrane helix</keyword>
<feature type="transmembrane region" description="Helical" evidence="5">
    <location>
        <begin position="106"/>
        <end position="128"/>
    </location>
</feature>
<feature type="transmembrane region" description="Helical" evidence="5">
    <location>
        <begin position="40"/>
        <end position="60"/>
    </location>
</feature>
<evidence type="ECO:0000256" key="3">
    <source>
        <dbReference type="ARBA" id="ARBA00022989"/>
    </source>
</evidence>
<feature type="transmembrane region" description="Helical" evidence="5">
    <location>
        <begin position="399"/>
        <end position="417"/>
    </location>
</feature>
<feature type="transmembrane region" description="Helical" evidence="5">
    <location>
        <begin position="286"/>
        <end position="306"/>
    </location>
</feature>
<dbReference type="OrthoDB" id="103403at2"/>
<dbReference type="GO" id="GO:0016020">
    <property type="term" value="C:membrane"/>
    <property type="evidence" value="ECO:0007669"/>
    <property type="project" value="UniProtKB-SubCell"/>
</dbReference>
<feature type="transmembrane region" description="Helical" evidence="5">
    <location>
        <begin position="354"/>
        <end position="387"/>
    </location>
</feature>
<dbReference type="InterPro" id="IPR002797">
    <property type="entry name" value="Polysacc_synth"/>
</dbReference>
<reference evidence="6 7" key="1">
    <citation type="journal article" date="2009" name="Proc. Natl. Acad. Sci. U.S.A.">
        <title>The genomic basis of trophic strategy in marine bacteria.</title>
        <authorList>
            <person name="Lauro F.M."/>
            <person name="McDougald D."/>
            <person name="Thomas T."/>
            <person name="Williams T.J."/>
            <person name="Egan S."/>
            <person name="Rice S."/>
            <person name="DeMaere M.Z."/>
            <person name="Ting L."/>
            <person name="Ertan H."/>
            <person name="Johnson J."/>
            <person name="Ferriera S."/>
            <person name="Lapidus A."/>
            <person name="Anderson I."/>
            <person name="Kyrpides N."/>
            <person name="Munk A.C."/>
            <person name="Detter C."/>
            <person name="Han C.S."/>
            <person name="Brown M.V."/>
            <person name="Robb F.T."/>
            <person name="Kjelleberg S."/>
            <person name="Cavicchioli R."/>
        </authorList>
    </citation>
    <scope>NUCLEOTIDE SEQUENCE [LARGE SCALE GENOMIC DNA]</scope>
    <source>
        <strain evidence="6 7">S14</strain>
    </source>
</reference>
<sequence length="420" mass="48551">MTFIKSSMYYSIEKVIRLFISLFIASMLAKTLGLSKFGEFSLYISFTTLISFVASFSLDYVSMSEYAKKENIHKKVTNIFFLRILTSVIYLFFITILFFVFFKKGFYEVITLSLMYFFSSSIVIENYYLSLAKGKLISKFRLISFFISSVAKVYIIFNIENNVILYLCFAQIIDSVFLFVVFCFTFKNEFKLSYFDYKYCKYVIKKSLPLILSSALIVIYNRVDQLMINYYLGSESLGLYSIGVRLSDAVNVVIMSVVTSYIPLILEYKNKNEKKFNIEYDKLLKLVLMLLTFGVVVFEFCGEQFLNLAFGKDYVPAFSATLILFISLIFSTMGTTSSHLLISDNLEKYRLYRSVFSLAINVVLNVILIPYIGIVGAAIATLISQLYSGLLGYLFNKKLRYILLLNLKVFIFWNLNVRKS</sequence>
<dbReference type="eggNOG" id="COG2244">
    <property type="taxonomic scope" value="Bacteria"/>
</dbReference>
<feature type="transmembrane region" description="Helical" evidence="5">
    <location>
        <begin position="140"/>
        <end position="157"/>
    </location>
</feature>
<dbReference type="InterPro" id="IPR052556">
    <property type="entry name" value="PolySynth_Transporter"/>
</dbReference>
<dbReference type="CDD" id="cd13128">
    <property type="entry name" value="MATE_Wzx_like"/>
    <property type="match status" value="1"/>
</dbReference>
<gene>
    <name evidence="6" type="ORF">VAS14_05943</name>
</gene>
<dbReference type="Pfam" id="PF01943">
    <property type="entry name" value="Polysacc_synt"/>
    <property type="match status" value="1"/>
</dbReference>
<feature type="transmembrane region" description="Helical" evidence="5">
    <location>
        <begin position="80"/>
        <end position="100"/>
    </location>
</feature>
<evidence type="ECO:0000256" key="2">
    <source>
        <dbReference type="ARBA" id="ARBA00022692"/>
    </source>
</evidence>
<feature type="transmembrane region" description="Helical" evidence="5">
    <location>
        <begin position="163"/>
        <end position="186"/>
    </location>
</feature>
<keyword evidence="4 5" id="KW-0472">Membrane</keyword>
<dbReference type="EMBL" id="AAOJ01000002">
    <property type="protein sequence ID" value="EAS65238.1"/>
    <property type="molecule type" value="Genomic_DNA"/>
</dbReference>
<evidence type="ECO:0000256" key="4">
    <source>
        <dbReference type="ARBA" id="ARBA00023136"/>
    </source>
</evidence>
<feature type="transmembrane region" description="Helical" evidence="5">
    <location>
        <begin position="207"/>
        <end position="223"/>
    </location>
</feature>
<feature type="transmembrane region" description="Helical" evidence="5">
    <location>
        <begin position="318"/>
        <end position="342"/>
    </location>
</feature>
<protein>
    <submittedName>
        <fullName evidence="6">Probable polysaccharide biosynthesis protein</fullName>
    </submittedName>
</protein>
<proteinExistence type="predicted"/>
<dbReference type="HOGENOM" id="CLU_022017_6_3_6"/>
<accession>Q1ZRT9</accession>
<dbReference type="Proteomes" id="UP000001603">
    <property type="component" value="Unassembled WGS sequence"/>
</dbReference>
<comment type="subcellular location">
    <subcellularLocation>
        <location evidence="1">Membrane</location>
        <topology evidence="1">Multi-pass membrane protein</topology>
    </subcellularLocation>
</comment>
<dbReference type="RefSeq" id="WP_005368999.1">
    <property type="nucleotide sequence ID" value="NZ_CH902600.1"/>
</dbReference>
<feature type="transmembrane region" description="Helical" evidence="5">
    <location>
        <begin position="15"/>
        <end position="34"/>
    </location>
</feature>
<dbReference type="AlphaFoldDB" id="Q1ZRT9"/>
<evidence type="ECO:0000313" key="6">
    <source>
        <dbReference type="EMBL" id="EAS65238.1"/>
    </source>
</evidence>
<evidence type="ECO:0000313" key="7">
    <source>
        <dbReference type="Proteomes" id="UP000001603"/>
    </source>
</evidence>
<dbReference type="PANTHER" id="PTHR43424:SF1">
    <property type="entry name" value="LOCUS PUTATIVE PROTEIN 1-RELATED"/>
    <property type="match status" value="1"/>
</dbReference>
<name>Q1ZRT9_PHOAS</name>
<keyword evidence="2 5" id="KW-0812">Transmembrane</keyword>
<feature type="transmembrane region" description="Helical" evidence="5">
    <location>
        <begin position="243"/>
        <end position="266"/>
    </location>
</feature>
<evidence type="ECO:0000256" key="5">
    <source>
        <dbReference type="SAM" id="Phobius"/>
    </source>
</evidence>
<dbReference type="PANTHER" id="PTHR43424">
    <property type="entry name" value="LOCUS PUTATIVE PROTEIN 1-RELATED"/>
    <property type="match status" value="1"/>
</dbReference>
<evidence type="ECO:0000256" key="1">
    <source>
        <dbReference type="ARBA" id="ARBA00004141"/>
    </source>
</evidence>
<organism evidence="6 7">
    <name type="scientific">Photobacterium angustum (strain S14 / CCUG 15956)</name>
    <name type="common">Vibrio sp. (strain S14 / CCUG 15956)</name>
    <dbReference type="NCBI Taxonomy" id="314292"/>
    <lineage>
        <taxon>Bacteria</taxon>
        <taxon>Pseudomonadati</taxon>
        <taxon>Pseudomonadota</taxon>
        <taxon>Gammaproteobacteria</taxon>
        <taxon>Vibrionales</taxon>
        <taxon>Vibrionaceae</taxon>
        <taxon>Photobacterium</taxon>
    </lineage>
</organism>
<comment type="caution">
    <text evidence="6">The sequence shown here is derived from an EMBL/GenBank/DDBJ whole genome shotgun (WGS) entry which is preliminary data.</text>
</comment>